<dbReference type="SUPFAM" id="SSF57850">
    <property type="entry name" value="RING/U-box"/>
    <property type="match status" value="1"/>
</dbReference>
<keyword evidence="3" id="KW-0862">Zinc</keyword>
<accession>A0ABD2XXX5</accession>
<dbReference type="SMART" id="SM00184">
    <property type="entry name" value="RING"/>
    <property type="match status" value="1"/>
</dbReference>
<feature type="domain" description="RING-type" evidence="6">
    <location>
        <begin position="116"/>
        <end position="159"/>
    </location>
</feature>
<reference evidence="7 8" key="1">
    <citation type="submission" date="2024-11" db="EMBL/GenBank/DDBJ databases">
        <title>A near-complete genome assembly of Cinchona calisaya.</title>
        <authorList>
            <person name="Lian D.C."/>
            <person name="Zhao X.W."/>
            <person name="Wei L."/>
        </authorList>
    </citation>
    <scope>NUCLEOTIDE SEQUENCE [LARGE SCALE GENOMIC DNA]</scope>
    <source>
        <tissue evidence="7">Nenye</tissue>
    </source>
</reference>
<keyword evidence="1" id="KW-0479">Metal-binding</keyword>
<dbReference type="AlphaFoldDB" id="A0ABD2XXX5"/>
<proteinExistence type="predicted"/>
<dbReference type="EMBL" id="JBJUIK010000017">
    <property type="protein sequence ID" value="KAL3499117.1"/>
    <property type="molecule type" value="Genomic_DNA"/>
</dbReference>
<comment type="caution">
    <text evidence="7">The sequence shown here is derived from an EMBL/GenBank/DDBJ whole genome shotgun (WGS) entry which is preliminary data.</text>
</comment>
<dbReference type="Proteomes" id="UP001630127">
    <property type="component" value="Unassembled WGS sequence"/>
</dbReference>
<dbReference type="PANTHER" id="PTHR45969:SF81">
    <property type="entry name" value="OS08G0157400 PROTEIN"/>
    <property type="match status" value="1"/>
</dbReference>
<evidence type="ECO:0000259" key="6">
    <source>
        <dbReference type="PROSITE" id="PS50089"/>
    </source>
</evidence>
<dbReference type="GO" id="GO:0008270">
    <property type="term" value="F:zinc ion binding"/>
    <property type="evidence" value="ECO:0007669"/>
    <property type="project" value="UniProtKB-KW"/>
</dbReference>
<evidence type="ECO:0000313" key="7">
    <source>
        <dbReference type="EMBL" id="KAL3499117.1"/>
    </source>
</evidence>
<evidence type="ECO:0000256" key="1">
    <source>
        <dbReference type="ARBA" id="ARBA00022723"/>
    </source>
</evidence>
<dbReference type="Pfam" id="PF13639">
    <property type="entry name" value="zf-RING_2"/>
    <property type="match status" value="1"/>
</dbReference>
<organism evidence="7 8">
    <name type="scientific">Cinchona calisaya</name>
    <dbReference type="NCBI Taxonomy" id="153742"/>
    <lineage>
        <taxon>Eukaryota</taxon>
        <taxon>Viridiplantae</taxon>
        <taxon>Streptophyta</taxon>
        <taxon>Embryophyta</taxon>
        <taxon>Tracheophyta</taxon>
        <taxon>Spermatophyta</taxon>
        <taxon>Magnoliopsida</taxon>
        <taxon>eudicotyledons</taxon>
        <taxon>Gunneridae</taxon>
        <taxon>Pentapetalae</taxon>
        <taxon>asterids</taxon>
        <taxon>lamiids</taxon>
        <taxon>Gentianales</taxon>
        <taxon>Rubiaceae</taxon>
        <taxon>Cinchonoideae</taxon>
        <taxon>Cinchoneae</taxon>
        <taxon>Cinchona</taxon>
    </lineage>
</organism>
<evidence type="ECO:0000256" key="2">
    <source>
        <dbReference type="ARBA" id="ARBA00022771"/>
    </source>
</evidence>
<dbReference type="SMART" id="SM00744">
    <property type="entry name" value="RINGv"/>
    <property type="match status" value="1"/>
</dbReference>
<dbReference type="PROSITE" id="PS50089">
    <property type="entry name" value="ZF_RING_2"/>
    <property type="match status" value="1"/>
</dbReference>
<protein>
    <recommendedName>
        <fullName evidence="6">RING-type domain-containing protein</fullName>
    </recommendedName>
</protein>
<feature type="region of interest" description="Disordered" evidence="5">
    <location>
        <begin position="168"/>
        <end position="187"/>
    </location>
</feature>
<evidence type="ECO:0000256" key="4">
    <source>
        <dbReference type="PROSITE-ProRule" id="PRU00175"/>
    </source>
</evidence>
<evidence type="ECO:0000256" key="3">
    <source>
        <dbReference type="ARBA" id="ARBA00022833"/>
    </source>
</evidence>
<name>A0ABD2XXX5_9GENT</name>
<dbReference type="InterPro" id="IPR001841">
    <property type="entry name" value="Znf_RING"/>
</dbReference>
<keyword evidence="2 4" id="KW-0863">Zinc-finger</keyword>
<dbReference type="InterPro" id="IPR013083">
    <property type="entry name" value="Znf_RING/FYVE/PHD"/>
</dbReference>
<evidence type="ECO:0000256" key="5">
    <source>
        <dbReference type="SAM" id="MobiDB-lite"/>
    </source>
</evidence>
<evidence type="ECO:0000313" key="8">
    <source>
        <dbReference type="Proteomes" id="UP001630127"/>
    </source>
</evidence>
<dbReference type="InterPro" id="IPR011016">
    <property type="entry name" value="Znf_RING-CH"/>
</dbReference>
<sequence length="187" mass="20895">MGFLFHAITLPIAITGAFILNQLWTQLKFFFIGILTRLGLYKHPPPLHESDDDDDSGDDYIFILDGTCPSLVPIPIHVVTAAIKIKLPVLQFQDFLLAAPKNTHHKEDAQALISSCIICLEGIDLKHQVRKLCRCTHVFHRDCLDTWVDSGQVTCPLCRSMLLPPNTNLSRSPPPTTTVTVEDRNAN</sequence>
<gene>
    <name evidence="7" type="ORF">ACH5RR_041849</name>
</gene>
<dbReference type="Gene3D" id="3.30.40.10">
    <property type="entry name" value="Zinc/RING finger domain, C3HC4 (zinc finger)"/>
    <property type="match status" value="1"/>
</dbReference>
<keyword evidence="8" id="KW-1185">Reference proteome</keyword>
<dbReference type="PANTHER" id="PTHR45969">
    <property type="entry name" value="RING ZINC FINGER PROTEIN-RELATED"/>
    <property type="match status" value="1"/>
</dbReference>